<sequence>MTTKGKDTRNPSILLTERNDMKQYYISVASAIFFTRAIDYHGGIQMVIIGCCVASRRTRNLRSLLMIPSSYPYRLQCACAVHSNCSPIN</sequence>
<proteinExistence type="predicted"/>
<name>A0A0A9B0V0_ARUDO</name>
<reference evidence="1" key="2">
    <citation type="journal article" date="2015" name="Data Brief">
        <title>Shoot transcriptome of the giant reed, Arundo donax.</title>
        <authorList>
            <person name="Barrero R.A."/>
            <person name="Guerrero F.D."/>
            <person name="Moolhuijzen P."/>
            <person name="Goolsby J.A."/>
            <person name="Tidwell J."/>
            <person name="Bellgard S.E."/>
            <person name="Bellgard M.I."/>
        </authorList>
    </citation>
    <scope>NUCLEOTIDE SEQUENCE</scope>
    <source>
        <tissue evidence="1">Shoot tissue taken approximately 20 cm above the soil surface</tissue>
    </source>
</reference>
<organism evidence="1">
    <name type="scientific">Arundo donax</name>
    <name type="common">Giant reed</name>
    <name type="synonym">Donax arundinaceus</name>
    <dbReference type="NCBI Taxonomy" id="35708"/>
    <lineage>
        <taxon>Eukaryota</taxon>
        <taxon>Viridiplantae</taxon>
        <taxon>Streptophyta</taxon>
        <taxon>Embryophyta</taxon>
        <taxon>Tracheophyta</taxon>
        <taxon>Spermatophyta</taxon>
        <taxon>Magnoliopsida</taxon>
        <taxon>Liliopsida</taxon>
        <taxon>Poales</taxon>
        <taxon>Poaceae</taxon>
        <taxon>PACMAD clade</taxon>
        <taxon>Arundinoideae</taxon>
        <taxon>Arundineae</taxon>
        <taxon>Arundo</taxon>
    </lineage>
</organism>
<dbReference type="AlphaFoldDB" id="A0A0A9B0V0"/>
<accession>A0A0A9B0V0</accession>
<dbReference type="EMBL" id="GBRH01244933">
    <property type="protein sequence ID" value="JAD52962.1"/>
    <property type="molecule type" value="Transcribed_RNA"/>
</dbReference>
<reference evidence="1" key="1">
    <citation type="submission" date="2014-09" db="EMBL/GenBank/DDBJ databases">
        <authorList>
            <person name="Magalhaes I.L.F."/>
            <person name="Oliveira U."/>
            <person name="Santos F.R."/>
            <person name="Vidigal T.H.D.A."/>
            <person name="Brescovit A.D."/>
            <person name="Santos A.J."/>
        </authorList>
    </citation>
    <scope>NUCLEOTIDE SEQUENCE</scope>
    <source>
        <tissue evidence="1">Shoot tissue taken approximately 20 cm above the soil surface</tissue>
    </source>
</reference>
<protein>
    <submittedName>
        <fullName evidence="1">Uncharacterized protein</fullName>
    </submittedName>
</protein>
<evidence type="ECO:0000313" key="1">
    <source>
        <dbReference type="EMBL" id="JAD52962.1"/>
    </source>
</evidence>